<reference evidence="1 2" key="1">
    <citation type="journal article" date="2015" name="Int. J. Syst. Evol. Microbiol.">
        <title>Thermococcus eurythermalis sp. nov., a conditional piezophilic hyperthermophilic archaeon with a wide temperature range isolated from an oil-immersed chimney in the Guaymas Basin.</title>
        <authorList>
            <person name="Zhao W."/>
            <person name="Zeng X."/>
            <person name="Xiao X."/>
        </authorList>
    </citation>
    <scope>NUCLEOTIDE SEQUENCE [LARGE SCALE GENOMIC DNA]</scope>
    <source>
        <strain evidence="1 2">A501</strain>
    </source>
</reference>
<dbReference type="KEGG" id="teu:TEU_01780"/>
<evidence type="ECO:0000313" key="2">
    <source>
        <dbReference type="Proteomes" id="UP000029980"/>
    </source>
</evidence>
<protein>
    <recommendedName>
        <fullName evidence="3">Tetratricopeptide repeat protein</fullName>
    </recommendedName>
</protein>
<dbReference type="Proteomes" id="UP000029980">
    <property type="component" value="Chromosome"/>
</dbReference>
<dbReference type="STRING" id="1505907.TEU_01780"/>
<dbReference type="OrthoDB" id="86142at2157"/>
<evidence type="ECO:0000313" key="1">
    <source>
        <dbReference type="EMBL" id="AIU69170.1"/>
    </source>
</evidence>
<organism evidence="1 2">
    <name type="scientific">Thermococcus eurythermalis</name>
    <dbReference type="NCBI Taxonomy" id="1505907"/>
    <lineage>
        <taxon>Archaea</taxon>
        <taxon>Methanobacteriati</taxon>
        <taxon>Methanobacteriota</taxon>
        <taxon>Thermococci</taxon>
        <taxon>Thermococcales</taxon>
        <taxon>Thermococcaceae</taxon>
        <taxon>Thermococcus</taxon>
    </lineage>
</organism>
<proteinExistence type="predicted"/>
<evidence type="ECO:0008006" key="3">
    <source>
        <dbReference type="Google" id="ProtNLM"/>
    </source>
</evidence>
<dbReference type="SUPFAM" id="SSF48452">
    <property type="entry name" value="TPR-like"/>
    <property type="match status" value="1"/>
</dbReference>
<dbReference type="AlphaFoldDB" id="A0A097QRR7"/>
<dbReference type="InterPro" id="IPR011990">
    <property type="entry name" value="TPR-like_helical_dom_sf"/>
</dbReference>
<sequence length="358" mass="39970">MTTLEDIRALAERGQFEDALGRIEELDSRLDQIKALIDVAIIMKEKGNPEDWIIGLIEDAEYIAGHCKDPYTRTVGYGIIAFAFHTLGYYNEASEAFNTAIDEAGKIKDPLARGQAIATVAYYIATTGDAETAMELFNTAFEVIARAEVEYRAKVDGLLRVAELLENAGDALFSKNAIEFYRIAFDIFDKLHVNQRAGVVEKKLQLAEITSETGLPEIRRALLEGRYHYALALIRRKFRGASRLIGELEAALWMKRVNDPTYIDVVEEALKETREVELSPASAERIATLLTQLGSLREALAFAQLIDDATRKSSALRGIALALAEREEYEDAEKVAELIPLPHVREETLRDIETMSLG</sequence>
<gene>
    <name evidence="1" type="ORF">TEU_01780</name>
</gene>
<dbReference type="GeneID" id="25152161"/>
<accession>A0A097QRR7</accession>
<dbReference type="RefSeq" id="WP_050002152.1">
    <property type="nucleotide sequence ID" value="NZ_CP008887.1"/>
</dbReference>
<name>A0A097QRR7_9EURY</name>
<dbReference type="Gene3D" id="1.25.40.10">
    <property type="entry name" value="Tetratricopeptide repeat domain"/>
    <property type="match status" value="1"/>
</dbReference>
<dbReference type="HOGENOM" id="CLU_065737_0_0_2"/>
<dbReference type="EMBL" id="CP008887">
    <property type="protein sequence ID" value="AIU69170.1"/>
    <property type="molecule type" value="Genomic_DNA"/>
</dbReference>
<keyword evidence="2" id="KW-1185">Reference proteome</keyword>